<organism evidence="1 2">
    <name type="scientific">Dentiscutata heterogama</name>
    <dbReference type="NCBI Taxonomy" id="1316150"/>
    <lineage>
        <taxon>Eukaryota</taxon>
        <taxon>Fungi</taxon>
        <taxon>Fungi incertae sedis</taxon>
        <taxon>Mucoromycota</taxon>
        <taxon>Glomeromycotina</taxon>
        <taxon>Glomeromycetes</taxon>
        <taxon>Diversisporales</taxon>
        <taxon>Gigasporaceae</taxon>
        <taxon>Dentiscutata</taxon>
    </lineage>
</organism>
<keyword evidence="2" id="KW-1185">Reference proteome</keyword>
<name>A0ACA9PFB5_9GLOM</name>
<comment type="caution">
    <text evidence="1">The sequence shown here is derived from an EMBL/GenBank/DDBJ whole genome shotgun (WGS) entry which is preliminary data.</text>
</comment>
<dbReference type="EMBL" id="CAJVPU010027290">
    <property type="protein sequence ID" value="CAG8703100.1"/>
    <property type="molecule type" value="Genomic_DNA"/>
</dbReference>
<reference evidence="1" key="1">
    <citation type="submission" date="2021-06" db="EMBL/GenBank/DDBJ databases">
        <authorList>
            <person name="Kallberg Y."/>
            <person name="Tangrot J."/>
            <person name="Rosling A."/>
        </authorList>
    </citation>
    <scope>NUCLEOTIDE SEQUENCE</scope>
    <source>
        <strain evidence="1">IL203A</strain>
    </source>
</reference>
<protein>
    <submittedName>
        <fullName evidence="1">7228_t:CDS:1</fullName>
    </submittedName>
</protein>
<proteinExistence type="predicted"/>
<sequence length="270" mass="31325">DAFDEVEDSNDNATSLSTMSIQNNSETDEFITPPKNFGVHWTGFLCLKQVKNTKSRQYNAKCLYCNKIFEARKEAMIHHIINICQKILAKDKILYMQNINKKNSANIIKSYPNEDLDISSKKRKAVLTDFFNKTMIPSDKIDELHTLLLRSLIYTIESSLKNMNLNFNKIIALVMDSPSIIIRLRKNVSEKYQHIVGSTYWNAKLKQWATDNNIIHNLQTFCETQWFSFLKVCLLVQNYEEGFKACLEYNNKFSNECPVIPVNIKEIVTS</sequence>
<accession>A0ACA9PFB5</accession>
<evidence type="ECO:0000313" key="1">
    <source>
        <dbReference type="EMBL" id="CAG8703100.1"/>
    </source>
</evidence>
<gene>
    <name evidence="1" type="ORF">DHETER_LOCUS11859</name>
</gene>
<evidence type="ECO:0000313" key="2">
    <source>
        <dbReference type="Proteomes" id="UP000789702"/>
    </source>
</evidence>
<dbReference type="Proteomes" id="UP000789702">
    <property type="component" value="Unassembled WGS sequence"/>
</dbReference>
<feature type="non-terminal residue" evidence="1">
    <location>
        <position position="1"/>
    </location>
</feature>